<dbReference type="Gene3D" id="2.60.40.10">
    <property type="entry name" value="Immunoglobulins"/>
    <property type="match status" value="1"/>
</dbReference>
<dbReference type="Pfam" id="PF18962">
    <property type="entry name" value="Por_Secre_tail"/>
    <property type="match status" value="1"/>
</dbReference>
<proteinExistence type="predicted"/>
<gene>
    <name evidence="5" type="ORF">CGL56_01935</name>
</gene>
<dbReference type="InterPro" id="IPR026444">
    <property type="entry name" value="Secre_tail"/>
</dbReference>
<dbReference type="AlphaFoldDB" id="A0A2G0CIS2"/>
<evidence type="ECO:0000313" key="6">
    <source>
        <dbReference type="Proteomes" id="UP000226437"/>
    </source>
</evidence>
<dbReference type="InterPro" id="IPR015915">
    <property type="entry name" value="Kelch-typ_b-propeller"/>
</dbReference>
<dbReference type="InterPro" id="IPR005084">
    <property type="entry name" value="CBM6"/>
</dbReference>
<keyword evidence="6" id="KW-1185">Reference proteome</keyword>
<dbReference type="Proteomes" id="UP000226437">
    <property type="component" value="Unassembled WGS sequence"/>
</dbReference>
<keyword evidence="2" id="KW-0677">Repeat</keyword>
<reference evidence="5 6" key="1">
    <citation type="submission" date="2017-10" db="EMBL/GenBank/DDBJ databases">
        <title>The draft genome sequence of Lewinella marina KCTC 32374.</title>
        <authorList>
            <person name="Wang K."/>
        </authorList>
    </citation>
    <scope>NUCLEOTIDE SEQUENCE [LARGE SCALE GENOMIC DNA]</scope>
    <source>
        <strain evidence="5 6">MKG-38</strain>
    </source>
</reference>
<dbReference type="SMART" id="SM00612">
    <property type="entry name" value="Kelch"/>
    <property type="match status" value="4"/>
</dbReference>
<comment type="caution">
    <text evidence="5">The sequence shown here is derived from an EMBL/GenBank/DDBJ whole genome shotgun (WGS) entry which is preliminary data.</text>
</comment>
<feature type="domain" description="CBM6" evidence="4">
    <location>
        <begin position="451"/>
        <end position="586"/>
    </location>
</feature>
<dbReference type="SUPFAM" id="SSF49785">
    <property type="entry name" value="Galactose-binding domain-like"/>
    <property type="match status" value="1"/>
</dbReference>
<name>A0A2G0CIS2_9BACT</name>
<protein>
    <recommendedName>
        <fullName evidence="4">CBM6 domain-containing protein</fullName>
    </recommendedName>
</protein>
<dbReference type="PANTHER" id="PTHR24412">
    <property type="entry name" value="KELCH PROTEIN"/>
    <property type="match status" value="1"/>
</dbReference>
<evidence type="ECO:0000256" key="3">
    <source>
        <dbReference type="SAM" id="MobiDB-lite"/>
    </source>
</evidence>
<dbReference type="Pfam" id="PF24681">
    <property type="entry name" value="Kelch_KLHDC2_KLHL20_DRC7"/>
    <property type="match status" value="1"/>
</dbReference>
<dbReference type="Gene3D" id="2.120.10.80">
    <property type="entry name" value="Kelch-type beta propeller"/>
    <property type="match status" value="2"/>
</dbReference>
<dbReference type="InterPro" id="IPR006652">
    <property type="entry name" value="Kelch_1"/>
</dbReference>
<dbReference type="Gene3D" id="2.60.120.260">
    <property type="entry name" value="Galactose-binding domain-like"/>
    <property type="match status" value="3"/>
</dbReference>
<dbReference type="OrthoDB" id="175993at2"/>
<feature type="region of interest" description="Disordered" evidence="3">
    <location>
        <begin position="595"/>
        <end position="617"/>
    </location>
</feature>
<dbReference type="Pfam" id="PF01344">
    <property type="entry name" value="Kelch_1"/>
    <property type="match status" value="1"/>
</dbReference>
<organism evidence="5 6">
    <name type="scientific">Neolewinella marina</name>
    <dbReference type="NCBI Taxonomy" id="438751"/>
    <lineage>
        <taxon>Bacteria</taxon>
        <taxon>Pseudomonadati</taxon>
        <taxon>Bacteroidota</taxon>
        <taxon>Saprospiria</taxon>
        <taxon>Saprospirales</taxon>
        <taxon>Lewinellaceae</taxon>
        <taxon>Neolewinella</taxon>
    </lineage>
</organism>
<feature type="region of interest" description="Disordered" evidence="3">
    <location>
        <begin position="762"/>
        <end position="792"/>
    </location>
</feature>
<dbReference type="InterPro" id="IPR008979">
    <property type="entry name" value="Galactose-bd-like_sf"/>
</dbReference>
<evidence type="ECO:0000259" key="4">
    <source>
        <dbReference type="PROSITE" id="PS51175"/>
    </source>
</evidence>
<keyword evidence="1" id="KW-0880">Kelch repeat</keyword>
<dbReference type="GO" id="GO:0030246">
    <property type="term" value="F:carbohydrate binding"/>
    <property type="evidence" value="ECO:0007669"/>
    <property type="project" value="InterPro"/>
</dbReference>
<evidence type="ECO:0000256" key="1">
    <source>
        <dbReference type="ARBA" id="ARBA00022441"/>
    </source>
</evidence>
<feature type="compositionally biased region" description="Pro residues" evidence="3">
    <location>
        <begin position="608"/>
        <end position="617"/>
    </location>
</feature>
<evidence type="ECO:0000256" key="2">
    <source>
        <dbReference type="ARBA" id="ARBA00022737"/>
    </source>
</evidence>
<sequence length="1056" mass="115215">MGPHTTHLNIFTLLLCLTGAGLMGQTTYPSWTTIGHANYPRAEGQMVSHQGKFYLFNGFTTDVAYLNENERYDPVTNTWTKLASIPLNPDGSYQGTTHVGIAVVDDDIWLLGGRSGNYGYEVSEKIWIYNVTRNDWRLGPELPVKRGGGGLARLGRTLHYVGGFDYRSACDVDDHWVYDLDNPAAGWQDFSKTSPMPLARNHFGTATLGGKLYAVAGQHDHEACLRGKNLTYVHRYDPYTDSWERLADLPFVNSHTEPSTFAYNGKIYVLGGQGQESRKVCEYDPETNTWKILTDMELPLRLIAPGARVHDGNLFVMTGGEVAVNQARSHTRVKTFAPNQTVRLGFHPATLPVSGTERTTTEVIVANFSAEDEIAYQIETTNLPAWLSIDRSSGKARESMGEVEITVDPRNLPLGSYQYNLRATAPGYEAATLPISFTVGQPASSAERYIAYREVECATVGSNWVVGQASGASNGNYVTIKPGLNSTSGPPADVAANRISFTFNLPRSDQYQFFARVSADNTSDDSFYYRVNGGSWVQWGSGLVTGNGTYGWRQAPVTGFTLPAGTATIDFVYREDGLKFDKILLTSLSKMPTGMGGSDATCGATPDPGTPPPPPPPSEFAAYREMECATVGSNWLVQSSTAASNGSYVTIKPGLNSTGGPPTDNAANQVRFQFEVPQSGQFNFFARVSADNTSDDSFYYRFNGGNWVRWYSGLVTGNGTYDWRKAPTSGFALPAGTATLDIAYREDGLRLDKILLTTRTEAPTGMGDADGSCGNNPAPEPEPEPEPEPTPTEFTKWWEAECGQNAGRWTTASAAGAANGKYVYWQGDHHYAMPAATTSPDHLNFTVSLAEAGTYHLFARLNAIDNSRNSLWIRVDQGNWLKMWKDEDGSNMLTQGFEWRKVNDDTRPVALSLAAGNHTITVANREAGTQLDKLLLSTSATLPSGTGGTDPNCSQPQAIAAYPSAVASPVRAANSLEVFPNPASHELRFHLEGAVTGRTELLLTDLNGRVVERRSYEKDGEVLADAIDVSRLPAGVYQLYLINGRERLIRPFVKGR</sequence>
<accession>A0A2G0CIS2</accession>
<dbReference type="EMBL" id="PDLO01000001">
    <property type="protein sequence ID" value="PHK99827.1"/>
    <property type="molecule type" value="Genomic_DNA"/>
</dbReference>
<dbReference type="SUPFAM" id="SSF117281">
    <property type="entry name" value="Kelch motif"/>
    <property type="match status" value="1"/>
</dbReference>
<dbReference type="PANTHER" id="PTHR24412:SF489">
    <property type="entry name" value="RING FINGER DOMAIN AND KELCH REPEAT-CONTAINING PROTEIN DDB_G0271372"/>
    <property type="match status" value="1"/>
</dbReference>
<dbReference type="InterPro" id="IPR013783">
    <property type="entry name" value="Ig-like_fold"/>
</dbReference>
<dbReference type="CDD" id="cd02795">
    <property type="entry name" value="CBM6-CBM35-CBM36_like"/>
    <property type="match status" value="1"/>
</dbReference>
<dbReference type="PROSITE" id="PS51175">
    <property type="entry name" value="CBM6"/>
    <property type="match status" value="1"/>
</dbReference>
<evidence type="ECO:0000313" key="5">
    <source>
        <dbReference type="EMBL" id="PHK99827.1"/>
    </source>
</evidence>